<sequence>MITKSASIVSSGAVRWTPEGQSGAGEGEVQRALDQTCMCVSWLAHTPLLQFAEQTAARGLAQVAPPANTTRGDMFPLPARSVPRAVNQHLRKEMQPLTDITKYFIVVLEY</sequence>
<organism evidence="1">
    <name type="scientific">Heliothis virescens</name>
    <name type="common">Tobacco budworm moth</name>
    <dbReference type="NCBI Taxonomy" id="7102"/>
    <lineage>
        <taxon>Eukaryota</taxon>
        <taxon>Metazoa</taxon>
        <taxon>Ecdysozoa</taxon>
        <taxon>Arthropoda</taxon>
        <taxon>Hexapoda</taxon>
        <taxon>Insecta</taxon>
        <taxon>Pterygota</taxon>
        <taxon>Neoptera</taxon>
        <taxon>Endopterygota</taxon>
        <taxon>Lepidoptera</taxon>
        <taxon>Glossata</taxon>
        <taxon>Ditrysia</taxon>
        <taxon>Noctuoidea</taxon>
        <taxon>Noctuidae</taxon>
        <taxon>Heliothinae</taxon>
        <taxon>Heliothis</taxon>
    </lineage>
</organism>
<protein>
    <submittedName>
        <fullName evidence="1">Uncharacterized protein</fullName>
    </submittedName>
</protein>
<name>A0A2A4IZH4_HELVI</name>
<dbReference type="AlphaFoldDB" id="A0A2A4IZH4"/>
<accession>A0A2A4IZH4</accession>
<evidence type="ECO:0000313" key="1">
    <source>
        <dbReference type="EMBL" id="PCG65161.1"/>
    </source>
</evidence>
<reference evidence="1" key="1">
    <citation type="submission" date="2017-09" db="EMBL/GenBank/DDBJ databases">
        <title>Contemporary evolution of a Lepidopteran species, Heliothis virescens, in response to modern agricultural practices.</title>
        <authorList>
            <person name="Fritz M.L."/>
            <person name="Deyonke A.M."/>
            <person name="Papanicolaou A."/>
            <person name="Micinski S."/>
            <person name="Westbrook J."/>
            <person name="Gould F."/>
        </authorList>
    </citation>
    <scope>NUCLEOTIDE SEQUENCE [LARGE SCALE GENOMIC DNA]</scope>
    <source>
        <strain evidence="1">HvINT-</strain>
        <tissue evidence="1">Whole body</tissue>
    </source>
</reference>
<comment type="caution">
    <text evidence="1">The sequence shown here is derived from an EMBL/GenBank/DDBJ whole genome shotgun (WGS) entry which is preliminary data.</text>
</comment>
<gene>
    <name evidence="1" type="ORF">B5V51_9596</name>
</gene>
<dbReference type="EMBL" id="NWSH01004398">
    <property type="protein sequence ID" value="PCG65161.1"/>
    <property type="molecule type" value="Genomic_DNA"/>
</dbReference>
<proteinExistence type="predicted"/>